<organism evidence="1">
    <name type="scientific">Rhizophora mucronata</name>
    <name type="common">Asiatic mangrove</name>
    <dbReference type="NCBI Taxonomy" id="61149"/>
    <lineage>
        <taxon>Eukaryota</taxon>
        <taxon>Viridiplantae</taxon>
        <taxon>Streptophyta</taxon>
        <taxon>Embryophyta</taxon>
        <taxon>Tracheophyta</taxon>
        <taxon>Spermatophyta</taxon>
        <taxon>Magnoliopsida</taxon>
        <taxon>eudicotyledons</taxon>
        <taxon>Gunneridae</taxon>
        <taxon>Pentapetalae</taxon>
        <taxon>rosids</taxon>
        <taxon>fabids</taxon>
        <taxon>Malpighiales</taxon>
        <taxon>Rhizophoraceae</taxon>
        <taxon>Rhizophora</taxon>
    </lineage>
</organism>
<name>A0A2P2P568_RHIMU</name>
<protein>
    <submittedName>
        <fullName evidence="1">Uncharacterized protein</fullName>
    </submittedName>
</protein>
<sequence length="36" mass="4400">MLVDGYKLSFMIHGYKCLDMRIYFILIDFCNWTSMM</sequence>
<dbReference type="AlphaFoldDB" id="A0A2P2P568"/>
<reference evidence="1" key="1">
    <citation type="submission" date="2018-02" db="EMBL/GenBank/DDBJ databases">
        <title>Rhizophora mucronata_Transcriptome.</title>
        <authorList>
            <person name="Meera S.P."/>
            <person name="Sreeshan A."/>
            <person name="Augustine A."/>
        </authorList>
    </citation>
    <scope>NUCLEOTIDE SEQUENCE</scope>
    <source>
        <tissue evidence="1">Leaf</tissue>
    </source>
</reference>
<accession>A0A2P2P568</accession>
<proteinExistence type="predicted"/>
<dbReference type="EMBL" id="GGEC01069345">
    <property type="protein sequence ID" value="MBX49829.1"/>
    <property type="molecule type" value="Transcribed_RNA"/>
</dbReference>
<evidence type="ECO:0000313" key="1">
    <source>
        <dbReference type="EMBL" id="MBX49829.1"/>
    </source>
</evidence>